<name>A0ABD5WJ54_9EURY</name>
<evidence type="ECO:0000313" key="4">
    <source>
        <dbReference type="Proteomes" id="UP001596407"/>
    </source>
</evidence>
<reference evidence="2" key="3">
    <citation type="submission" date="2024-09" db="EMBL/GenBank/DDBJ databases">
        <authorList>
            <person name="Sun Q."/>
        </authorList>
    </citation>
    <scope>NUCLEOTIDE SEQUENCE</scope>
    <source>
        <strain evidence="2">CCM 7472</strain>
    </source>
</reference>
<feature type="compositionally biased region" description="Basic and acidic residues" evidence="1">
    <location>
        <begin position="124"/>
        <end position="137"/>
    </location>
</feature>
<evidence type="ECO:0000313" key="3">
    <source>
        <dbReference type="EMBL" id="MFC7079255.1"/>
    </source>
</evidence>
<protein>
    <submittedName>
        <fullName evidence="2">Uncharacterized protein</fullName>
    </submittedName>
</protein>
<proteinExistence type="predicted"/>
<dbReference type="EMBL" id="JBHSZH010000002">
    <property type="protein sequence ID" value="MFC7079163.1"/>
    <property type="molecule type" value="Genomic_DNA"/>
</dbReference>
<keyword evidence="4" id="KW-1185">Reference proteome</keyword>
<dbReference type="Proteomes" id="UP001596407">
    <property type="component" value="Unassembled WGS sequence"/>
</dbReference>
<reference evidence="2" key="1">
    <citation type="journal article" date="2014" name="Int. J. Syst. Evol. Microbiol.">
        <title>Complete genome sequence of Corynebacterium casei LMG S-19264T (=DSM 44701T), isolated from a smear-ripened cheese.</title>
        <authorList>
            <consortium name="US DOE Joint Genome Institute (JGI-PGF)"/>
            <person name="Walter F."/>
            <person name="Albersmeier A."/>
            <person name="Kalinowski J."/>
            <person name="Ruckert C."/>
        </authorList>
    </citation>
    <scope>NUCLEOTIDE SEQUENCE [LARGE SCALE GENOMIC DNA]</scope>
    <source>
        <strain evidence="2">CCM 7472</strain>
    </source>
</reference>
<feature type="compositionally biased region" description="Basic and acidic residues" evidence="1">
    <location>
        <begin position="144"/>
        <end position="171"/>
    </location>
</feature>
<feature type="region of interest" description="Disordered" evidence="1">
    <location>
        <begin position="33"/>
        <end position="65"/>
    </location>
</feature>
<organism evidence="2 4">
    <name type="scientific">Halorussus caseinilyticus</name>
    <dbReference type="NCBI Taxonomy" id="3034025"/>
    <lineage>
        <taxon>Archaea</taxon>
        <taxon>Methanobacteriati</taxon>
        <taxon>Methanobacteriota</taxon>
        <taxon>Stenosarchaea group</taxon>
        <taxon>Halobacteria</taxon>
        <taxon>Halobacteriales</taxon>
        <taxon>Haladaptataceae</taxon>
        <taxon>Halorussus</taxon>
    </lineage>
</organism>
<dbReference type="GeneID" id="79305764"/>
<feature type="region of interest" description="Disordered" evidence="1">
    <location>
        <begin position="124"/>
        <end position="171"/>
    </location>
</feature>
<dbReference type="EMBL" id="JBHSZH010000002">
    <property type="protein sequence ID" value="MFC7079255.1"/>
    <property type="molecule type" value="Genomic_DNA"/>
</dbReference>
<feature type="compositionally biased region" description="Polar residues" evidence="1">
    <location>
        <begin position="36"/>
        <end position="45"/>
    </location>
</feature>
<dbReference type="RefSeq" id="WP_276282805.1">
    <property type="nucleotide sequence ID" value="NZ_CP119812.1"/>
</dbReference>
<accession>A0ABD5WJ54</accession>
<feature type="compositionally biased region" description="Basic and acidic residues" evidence="1">
    <location>
        <begin position="46"/>
        <end position="57"/>
    </location>
</feature>
<gene>
    <name evidence="2" type="ORF">ACFQJ6_02410</name>
    <name evidence="3" type="ORF">ACFQJ6_02955</name>
</gene>
<comment type="caution">
    <text evidence="2">The sequence shown here is derived from an EMBL/GenBank/DDBJ whole genome shotgun (WGS) entry which is preliminary data.</text>
</comment>
<evidence type="ECO:0000256" key="1">
    <source>
        <dbReference type="SAM" id="MobiDB-lite"/>
    </source>
</evidence>
<dbReference type="AlphaFoldDB" id="A0ABD5WJ54"/>
<sequence length="171" mass="19450">MTARDEFGPDLDTAIPETFDVCPDCGTPTVKLGSHNCPTDDSLQDPTREERDKRIEQDPYSDGETVLVRDRPRTWAYAYHETDADGNTLCPAHQNADFYECTRSKAKERQFAPCQFCRRIREANSDDRDADRDRNGDGPDPSADADRDCDAERSDRERANRDRERGVVACE</sequence>
<reference evidence="4" key="2">
    <citation type="journal article" date="2019" name="Int. J. Syst. Evol. Microbiol.">
        <title>The Global Catalogue of Microorganisms (GCM) 10K type strain sequencing project: providing services to taxonomists for standard genome sequencing and annotation.</title>
        <authorList>
            <consortium name="The Broad Institute Genomics Platform"/>
            <consortium name="The Broad Institute Genome Sequencing Center for Infectious Disease"/>
            <person name="Wu L."/>
            <person name="Ma J."/>
        </authorList>
    </citation>
    <scope>NUCLEOTIDE SEQUENCE [LARGE SCALE GENOMIC DNA]</scope>
    <source>
        <strain evidence="4">DT72</strain>
    </source>
</reference>
<evidence type="ECO:0000313" key="2">
    <source>
        <dbReference type="EMBL" id="MFC7079163.1"/>
    </source>
</evidence>